<feature type="repeat" description="ANK" evidence="3">
    <location>
        <begin position="135"/>
        <end position="167"/>
    </location>
</feature>
<dbReference type="InterPro" id="IPR036770">
    <property type="entry name" value="Ankyrin_rpt-contain_sf"/>
</dbReference>
<organism evidence="4 5">
    <name type="scientific">Imshaugia aleurites</name>
    <dbReference type="NCBI Taxonomy" id="172621"/>
    <lineage>
        <taxon>Eukaryota</taxon>
        <taxon>Fungi</taxon>
        <taxon>Dikarya</taxon>
        <taxon>Ascomycota</taxon>
        <taxon>Pezizomycotina</taxon>
        <taxon>Lecanoromycetes</taxon>
        <taxon>OSLEUM clade</taxon>
        <taxon>Lecanoromycetidae</taxon>
        <taxon>Lecanorales</taxon>
        <taxon>Lecanorineae</taxon>
        <taxon>Parmeliaceae</taxon>
        <taxon>Imshaugia</taxon>
    </lineage>
</organism>
<gene>
    <name evidence="4" type="ORF">IMSHALPRED_009610</name>
</gene>
<dbReference type="PANTHER" id="PTHR24161">
    <property type="entry name" value="ANK_REP_REGION DOMAIN-CONTAINING PROTEIN-RELATED"/>
    <property type="match status" value="1"/>
</dbReference>
<evidence type="ECO:0000256" key="2">
    <source>
        <dbReference type="ARBA" id="ARBA00023043"/>
    </source>
</evidence>
<feature type="repeat" description="ANK" evidence="3">
    <location>
        <begin position="102"/>
        <end position="134"/>
    </location>
</feature>
<accession>A0A8H3G3J4</accession>
<dbReference type="Pfam" id="PF12796">
    <property type="entry name" value="Ank_2"/>
    <property type="match status" value="2"/>
</dbReference>
<dbReference type="PROSITE" id="PS50088">
    <property type="entry name" value="ANK_REPEAT"/>
    <property type="match status" value="3"/>
</dbReference>
<sequence length="254" mass="27831">MDPERQSKFAIHEAAREGRTAAVESLINANPRLATMRDDDERLPIHWAVSYNHMPVVEMLVSRKDFDPDVQDSSGWTPLMIAASLRDGDDLVDMLLSKEADVNKRTVHFTASKNNLEIARKLLSHGATARVKDKRGQLPLHRAAAIGSVPMVNLMLENKSPLNATDISGLTALHHGKFAAFLFGLEDDGLDADLLKAISEGHGDTALALLKAGAEADKRDVDGNLAIDLAPDRKIRQFILQSAEREGVDIEESK</sequence>
<dbReference type="PROSITE" id="PS50297">
    <property type="entry name" value="ANK_REP_REGION"/>
    <property type="match status" value="2"/>
</dbReference>
<feature type="repeat" description="ANK" evidence="3">
    <location>
        <begin position="74"/>
        <end position="107"/>
    </location>
</feature>
<reference evidence="4" key="1">
    <citation type="submission" date="2021-03" db="EMBL/GenBank/DDBJ databases">
        <authorList>
            <person name="Tagirdzhanova G."/>
        </authorList>
    </citation>
    <scope>NUCLEOTIDE SEQUENCE</scope>
</reference>
<dbReference type="Gene3D" id="1.25.40.20">
    <property type="entry name" value="Ankyrin repeat-containing domain"/>
    <property type="match status" value="2"/>
</dbReference>
<comment type="caution">
    <text evidence="4">The sequence shown here is derived from an EMBL/GenBank/DDBJ whole genome shotgun (WGS) entry which is preliminary data.</text>
</comment>
<protein>
    <submittedName>
        <fullName evidence="4">Uncharacterized protein</fullName>
    </submittedName>
</protein>
<evidence type="ECO:0000256" key="1">
    <source>
        <dbReference type="ARBA" id="ARBA00022737"/>
    </source>
</evidence>
<dbReference type="EMBL" id="CAJPDT010000074">
    <property type="protein sequence ID" value="CAF9934139.1"/>
    <property type="molecule type" value="Genomic_DNA"/>
</dbReference>
<proteinExistence type="predicted"/>
<dbReference type="Proteomes" id="UP000664534">
    <property type="component" value="Unassembled WGS sequence"/>
</dbReference>
<dbReference type="SMART" id="SM00248">
    <property type="entry name" value="ANK"/>
    <property type="match status" value="5"/>
</dbReference>
<dbReference type="OrthoDB" id="539213at2759"/>
<evidence type="ECO:0000313" key="4">
    <source>
        <dbReference type="EMBL" id="CAF9934139.1"/>
    </source>
</evidence>
<keyword evidence="5" id="KW-1185">Reference proteome</keyword>
<dbReference type="SUPFAM" id="SSF48403">
    <property type="entry name" value="Ankyrin repeat"/>
    <property type="match status" value="1"/>
</dbReference>
<dbReference type="AlphaFoldDB" id="A0A8H3G3J4"/>
<name>A0A8H3G3J4_9LECA</name>
<evidence type="ECO:0000313" key="5">
    <source>
        <dbReference type="Proteomes" id="UP000664534"/>
    </source>
</evidence>
<keyword evidence="1" id="KW-0677">Repeat</keyword>
<keyword evidence="2 3" id="KW-0040">ANK repeat</keyword>
<dbReference type="PANTHER" id="PTHR24161:SF125">
    <property type="entry name" value="ADL142CP"/>
    <property type="match status" value="1"/>
</dbReference>
<dbReference type="InterPro" id="IPR002110">
    <property type="entry name" value="Ankyrin_rpt"/>
</dbReference>
<evidence type="ECO:0000256" key="3">
    <source>
        <dbReference type="PROSITE-ProRule" id="PRU00023"/>
    </source>
</evidence>